<dbReference type="RefSeq" id="WP_131160792.1">
    <property type="nucleotide sequence ID" value="NZ_BDMD01000141.1"/>
</dbReference>
<dbReference type="EMBL" id="BDMD01000141">
    <property type="protein sequence ID" value="GBF09893.1"/>
    <property type="molecule type" value="Genomic_DNA"/>
</dbReference>
<dbReference type="InterPro" id="IPR003593">
    <property type="entry name" value="AAA+_ATPase"/>
</dbReference>
<dbReference type="Proteomes" id="UP000291213">
    <property type="component" value="Unassembled WGS sequence"/>
</dbReference>
<keyword evidence="3" id="KW-0547">Nucleotide-binding</keyword>
<evidence type="ECO:0000256" key="1">
    <source>
        <dbReference type="ARBA" id="ARBA00022448"/>
    </source>
</evidence>
<dbReference type="InterPro" id="IPR003439">
    <property type="entry name" value="ABC_transporter-like_ATP-bd"/>
</dbReference>
<feature type="domain" description="ABC transporter" evidence="5">
    <location>
        <begin position="5"/>
        <end position="240"/>
    </location>
</feature>
<dbReference type="Gene3D" id="3.40.50.300">
    <property type="entry name" value="P-loop containing nucleotide triphosphate hydrolases"/>
    <property type="match status" value="2"/>
</dbReference>
<dbReference type="GO" id="GO:0016887">
    <property type="term" value="F:ATP hydrolysis activity"/>
    <property type="evidence" value="ECO:0007669"/>
    <property type="project" value="InterPro"/>
</dbReference>
<evidence type="ECO:0000256" key="4">
    <source>
        <dbReference type="ARBA" id="ARBA00022840"/>
    </source>
</evidence>
<dbReference type="GO" id="GO:0005524">
    <property type="term" value="F:ATP binding"/>
    <property type="evidence" value="ECO:0007669"/>
    <property type="project" value="UniProtKB-KW"/>
</dbReference>
<name>A0A401HBU8_AERPX</name>
<comment type="caution">
    <text evidence="6">The sequence shown here is derived from an EMBL/GenBank/DDBJ whole genome shotgun (WGS) entry which is preliminary data.</text>
</comment>
<keyword evidence="1" id="KW-0813">Transport</keyword>
<dbReference type="SMART" id="SM00382">
    <property type="entry name" value="AAA"/>
    <property type="match status" value="1"/>
</dbReference>
<dbReference type="InterPro" id="IPR017871">
    <property type="entry name" value="ABC_transporter-like_CS"/>
</dbReference>
<evidence type="ECO:0000313" key="7">
    <source>
        <dbReference type="Proteomes" id="UP000291213"/>
    </source>
</evidence>
<dbReference type="PANTHER" id="PTHR43790:SF9">
    <property type="entry name" value="GALACTOFURANOSE TRANSPORTER ATP-BINDING PROTEIN YTFR"/>
    <property type="match status" value="1"/>
</dbReference>
<dbReference type="CDD" id="cd03215">
    <property type="entry name" value="ABC_Carb_Monos_II"/>
    <property type="match status" value="1"/>
</dbReference>
<dbReference type="AlphaFoldDB" id="A0A401HBU8"/>
<evidence type="ECO:0000313" key="6">
    <source>
        <dbReference type="EMBL" id="GBF09893.1"/>
    </source>
</evidence>
<sequence length="492" mass="52944">MFKGLAVEDLDVVYPGGVHALKGVTASFPAGVVTGLLGENGAGKTTLLKAIMGVVKPRKGKILVDGSELRPRGPGDSLRSGIYMASQNPPVYPGIRAYEDLAVTLMVAGRKTGLRQARTMLAEASEALGLNIDPDRYLGEMGFSERQRLEVIKALALGSRAVLLDEPTTHLTPEEAARMLEAARRLAASGAAVVLVTHRIGEAMEYSDRLIILRKGVKVYEGPPPSSTEEVAKLMFGEVLAPREPKPFTAATPTGRPVLSVDRVSLPPRLKMARLEVRQGEVVGVAGVAGNGQEELFEVIVGLRKPARGRILVSGVDVTRAPPIARRRLGLGVIPEERLGHALVPGESIAFNIALSIHTARDGFIVNWRYYEELAEKMIRDMGIKAVSPRQKVDELSGGNMQRLVLARELWLKPRLLVAMNPAAGLDLEGQQAVAEMMRMSAERGGVLVIDEDLDFLLRVSNKIYVASGGIVKGPYLPTEEKAIVTAMGGLE</sequence>
<protein>
    <submittedName>
        <fullName evidence="6">ABC transporter, ATP binding protein</fullName>
    </submittedName>
</protein>
<dbReference type="OrthoDB" id="18209at2157"/>
<dbReference type="PANTHER" id="PTHR43790">
    <property type="entry name" value="CARBOHYDRATE TRANSPORT ATP-BINDING PROTEIN MG119-RELATED"/>
    <property type="match status" value="1"/>
</dbReference>
<evidence type="ECO:0000259" key="5">
    <source>
        <dbReference type="PROSITE" id="PS50893"/>
    </source>
</evidence>
<proteinExistence type="predicted"/>
<dbReference type="InterPro" id="IPR027417">
    <property type="entry name" value="P-loop_NTPase"/>
</dbReference>
<feature type="domain" description="ABC transporter" evidence="5">
    <location>
        <begin position="253"/>
        <end position="492"/>
    </location>
</feature>
<evidence type="ECO:0000256" key="2">
    <source>
        <dbReference type="ARBA" id="ARBA00022737"/>
    </source>
</evidence>
<reference evidence="6 7" key="1">
    <citation type="submission" date="2017-02" db="EMBL/GenBank/DDBJ databases">
        <title>isolation and characterization of a novel temperate virus Aeropyrum globular virus 1 infecting hyperthermophilic archaeon Aeropyrum.</title>
        <authorList>
            <person name="Yumiya M."/>
            <person name="Yoshida T."/>
            <person name="Sako Y."/>
        </authorList>
    </citation>
    <scope>NUCLEOTIDE SEQUENCE [LARGE SCALE GENOMIC DNA]</scope>
    <source>
        <strain evidence="6 7">YK1-12-2013</strain>
    </source>
</reference>
<dbReference type="Pfam" id="PF00005">
    <property type="entry name" value="ABC_tran"/>
    <property type="match status" value="2"/>
</dbReference>
<organism evidence="6 7">
    <name type="scientific">Aeropyrum pernix</name>
    <dbReference type="NCBI Taxonomy" id="56636"/>
    <lineage>
        <taxon>Archaea</taxon>
        <taxon>Thermoproteota</taxon>
        <taxon>Thermoprotei</taxon>
        <taxon>Desulfurococcales</taxon>
        <taxon>Desulfurococcaceae</taxon>
        <taxon>Aeropyrum</taxon>
    </lineage>
</organism>
<keyword evidence="2" id="KW-0677">Repeat</keyword>
<evidence type="ECO:0000256" key="3">
    <source>
        <dbReference type="ARBA" id="ARBA00022741"/>
    </source>
</evidence>
<dbReference type="InterPro" id="IPR050107">
    <property type="entry name" value="ABC_carbohydrate_import_ATPase"/>
</dbReference>
<accession>A0A401HBU8</accession>
<keyword evidence="4" id="KW-0067">ATP-binding</keyword>
<dbReference type="SUPFAM" id="SSF52540">
    <property type="entry name" value="P-loop containing nucleoside triphosphate hydrolases"/>
    <property type="match status" value="2"/>
</dbReference>
<dbReference type="CDD" id="cd03216">
    <property type="entry name" value="ABC_Carb_Monos_I"/>
    <property type="match status" value="1"/>
</dbReference>
<gene>
    <name evidence="6" type="ORF">apy_16180</name>
</gene>
<dbReference type="PROSITE" id="PS00211">
    <property type="entry name" value="ABC_TRANSPORTER_1"/>
    <property type="match status" value="1"/>
</dbReference>
<dbReference type="PROSITE" id="PS50893">
    <property type="entry name" value="ABC_TRANSPORTER_2"/>
    <property type="match status" value="2"/>
</dbReference>